<sequence>MKLSENQFELIEAYLNNELSAMDRASFENDIQTDADLSAEVDRQRELRLGLRALGIQQRLEQTRTAYKASLSASKPTAEQPAPVRPLLRWPYWAAAASVVVVLGIGYYAYEQTASRQADLALTETVTANANDDLLKSFPTDQVSAQTRTTFLDALTNYKAGRYDRVIEQLKVLPADKKTVAYKNYLLGLSYLANKQAAQAIPLLVKARQTSSNELHRKAEWFLALAYVKNNQKERALPLLKQISADRTHPYQSLAQRVLRKIQ</sequence>
<dbReference type="RefSeq" id="WP_111630630.1">
    <property type="nucleotide sequence ID" value="NZ_QLMC01000006.1"/>
</dbReference>
<organism evidence="2 3">
    <name type="scientific">Larkinella arboricola</name>
    <dbReference type="NCBI Taxonomy" id="643671"/>
    <lineage>
        <taxon>Bacteria</taxon>
        <taxon>Pseudomonadati</taxon>
        <taxon>Bacteroidota</taxon>
        <taxon>Cytophagia</taxon>
        <taxon>Cytophagales</taxon>
        <taxon>Spirosomataceae</taxon>
        <taxon>Larkinella</taxon>
    </lineage>
</organism>
<dbReference type="EMBL" id="QLMC01000006">
    <property type="protein sequence ID" value="RAJ93096.1"/>
    <property type="molecule type" value="Genomic_DNA"/>
</dbReference>
<evidence type="ECO:0000313" key="3">
    <source>
        <dbReference type="Proteomes" id="UP000248790"/>
    </source>
</evidence>
<dbReference type="SUPFAM" id="SSF48452">
    <property type="entry name" value="TPR-like"/>
    <property type="match status" value="1"/>
</dbReference>
<keyword evidence="1" id="KW-0472">Membrane</keyword>
<keyword evidence="1" id="KW-1133">Transmembrane helix</keyword>
<dbReference type="Gene3D" id="1.25.40.10">
    <property type="entry name" value="Tetratricopeptide repeat domain"/>
    <property type="match status" value="1"/>
</dbReference>
<dbReference type="Pfam" id="PF14559">
    <property type="entry name" value="TPR_19"/>
    <property type="match status" value="1"/>
</dbReference>
<comment type="caution">
    <text evidence="2">The sequence shown here is derived from an EMBL/GenBank/DDBJ whole genome shotgun (WGS) entry which is preliminary data.</text>
</comment>
<evidence type="ECO:0000313" key="2">
    <source>
        <dbReference type="EMBL" id="RAJ93096.1"/>
    </source>
</evidence>
<gene>
    <name evidence="2" type="ORF">LX87_04608</name>
</gene>
<keyword evidence="1" id="KW-0812">Transmembrane</keyword>
<keyword evidence="3" id="KW-1185">Reference proteome</keyword>
<dbReference type="OrthoDB" id="1451921at2"/>
<reference evidence="2 3" key="1">
    <citation type="submission" date="2018-06" db="EMBL/GenBank/DDBJ databases">
        <title>Genomic Encyclopedia of Archaeal and Bacterial Type Strains, Phase II (KMG-II): from individual species to whole genera.</title>
        <authorList>
            <person name="Goeker M."/>
        </authorList>
    </citation>
    <scope>NUCLEOTIDE SEQUENCE [LARGE SCALE GENOMIC DNA]</scope>
    <source>
        <strain evidence="2 3">DSM 21851</strain>
    </source>
</reference>
<dbReference type="Proteomes" id="UP000248790">
    <property type="component" value="Unassembled WGS sequence"/>
</dbReference>
<evidence type="ECO:0000256" key="1">
    <source>
        <dbReference type="SAM" id="Phobius"/>
    </source>
</evidence>
<dbReference type="InterPro" id="IPR011990">
    <property type="entry name" value="TPR-like_helical_dom_sf"/>
</dbReference>
<evidence type="ECO:0008006" key="4">
    <source>
        <dbReference type="Google" id="ProtNLM"/>
    </source>
</evidence>
<dbReference type="AlphaFoldDB" id="A0A327WQZ5"/>
<accession>A0A327WQZ5</accession>
<protein>
    <recommendedName>
        <fullName evidence="4">Tetratricopeptide repeat protein</fullName>
    </recommendedName>
</protein>
<proteinExistence type="predicted"/>
<name>A0A327WQZ5_LARAB</name>
<feature type="transmembrane region" description="Helical" evidence="1">
    <location>
        <begin position="90"/>
        <end position="110"/>
    </location>
</feature>